<accession>B9E542</accession>
<dbReference type="AlphaFoldDB" id="B9E542"/>
<organism evidence="1 2">
    <name type="scientific">Clostridium kluyveri (strain NBRC 12016)</name>
    <dbReference type="NCBI Taxonomy" id="583346"/>
    <lineage>
        <taxon>Bacteria</taxon>
        <taxon>Bacillati</taxon>
        <taxon>Bacillota</taxon>
        <taxon>Clostridia</taxon>
        <taxon>Eubacteriales</taxon>
        <taxon>Clostridiaceae</taxon>
        <taxon>Clostridium</taxon>
    </lineage>
</organism>
<gene>
    <name evidence="1" type="ordered locus">CKR_2566</name>
</gene>
<dbReference type="KEGG" id="ckr:CKR_2566"/>
<dbReference type="HOGENOM" id="CLU_2069010_0_0_9"/>
<evidence type="ECO:0000313" key="2">
    <source>
        <dbReference type="Proteomes" id="UP000007969"/>
    </source>
</evidence>
<name>B9E542_CLOK1</name>
<proteinExistence type="predicted"/>
<protein>
    <submittedName>
        <fullName evidence="1">Uncharacterized protein</fullName>
    </submittedName>
</protein>
<reference evidence="2" key="1">
    <citation type="submission" date="2005-09" db="EMBL/GenBank/DDBJ databases">
        <title>Complete genome sequence of Clostridium kluyveri and comparative genomics of Clostridia species.</title>
        <authorList>
            <person name="Inui M."/>
            <person name="Nonaka H."/>
            <person name="Shinoda Y."/>
            <person name="Ikenaga Y."/>
            <person name="Abe M."/>
            <person name="Naito K."/>
            <person name="Vertes A.A."/>
            <person name="Yukawa H."/>
        </authorList>
    </citation>
    <scope>NUCLEOTIDE SEQUENCE [LARGE SCALE GENOMIC DNA]</scope>
    <source>
        <strain evidence="2">NBRC 12016</strain>
    </source>
</reference>
<dbReference type="EMBL" id="AP009049">
    <property type="protein sequence ID" value="BAH07617.1"/>
    <property type="molecule type" value="Genomic_DNA"/>
</dbReference>
<evidence type="ECO:0000313" key="1">
    <source>
        <dbReference type="EMBL" id="BAH07617.1"/>
    </source>
</evidence>
<dbReference type="Proteomes" id="UP000007969">
    <property type="component" value="Chromosome"/>
</dbReference>
<sequence>MFLYHFSKFYYTYVLISDNIISETRCKRMILYHFSNEKHSKLVPKLGEKRRFGKENITGKKVLFLTTNPEMFLENEDGSNFFRYRYSIELDRNNPYLHSDDKFNDMLQYHNEAFRLKHAISKWFFYDNSLDYVAISEWDNKLCKFN</sequence>